<name>A0ACA9SQ52_9GLOM</name>
<keyword evidence="2" id="KW-1185">Reference proteome</keyword>
<sequence>DAVSRLQDFFKAANGGVVDDPPIKVYGQPLHYKPNGSGVKIAPDVAVYPDTAFVPKPALSTVVPRPPSNVAGNPHAQIICEVAEGQSVGYLRQKCLTWMREQYVRAVVSIKILEPRPGIREPTTGYFYRTMT</sequence>
<evidence type="ECO:0000313" key="1">
    <source>
        <dbReference type="EMBL" id="CAG8845809.1"/>
    </source>
</evidence>
<protein>
    <submittedName>
        <fullName evidence="1">21390_t:CDS:1</fullName>
    </submittedName>
</protein>
<proteinExistence type="predicted"/>
<evidence type="ECO:0000313" key="2">
    <source>
        <dbReference type="Proteomes" id="UP000789920"/>
    </source>
</evidence>
<feature type="non-terminal residue" evidence="1">
    <location>
        <position position="132"/>
    </location>
</feature>
<organism evidence="1 2">
    <name type="scientific">Racocetra persica</name>
    <dbReference type="NCBI Taxonomy" id="160502"/>
    <lineage>
        <taxon>Eukaryota</taxon>
        <taxon>Fungi</taxon>
        <taxon>Fungi incertae sedis</taxon>
        <taxon>Mucoromycota</taxon>
        <taxon>Glomeromycotina</taxon>
        <taxon>Glomeromycetes</taxon>
        <taxon>Diversisporales</taxon>
        <taxon>Gigasporaceae</taxon>
        <taxon>Racocetra</taxon>
    </lineage>
</organism>
<dbReference type="Proteomes" id="UP000789920">
    <property type="component" value="Unassembled WGS sequence"/>
</dbReference>
<dbReference type="EMBL" id="CAJVQC010148407">
    <property type="protein sequence ID" value="CAG8845809.1"/>
    <property type="molecule type" value="Genomic_DNA"/>
</dbReference>
<accession>A0ACA9SQ52</accession>
<gene>
    <name evidence="1" type="ORF">RPERSI_LOCUS33834</name>
</gene>
<feature type="non-terminal residue" evidence="1">
    <location>
        <position position="1"/>
    </location>
</feature>
<reference evidence="1" key="1">
    <citation type="submission" date="2021-06" db="EMBL/GenBank/DDBJ databases">
        <authorList>
            <person name="Kallberg Y."/>
            <person name="Tangrot J."/>
            <person name="Rosling A."/>
        </authorList>
    </citation>
    <scope>NUCLEOTIDE SEQUENCE</scope>
    <source>
        <strain evidence="1">MA461A</strain>
    </source>
</reference>
<comment type="caution">
    <text evidence="1">The sequence shown here is derived from an EMBL/GenBank/DDBJ whole genome shotgun (WGS) entry which is preliminary data.</text>
</comment>